<proteinExistence type="predicted"/>
<feature type="region of interest" description="Disordered" evidence="1">
    <location>
        <begin position="81"/>
        <end position="131"/>
    </location>
</feature>
<accession>Q06181</accession>
<feature type="compositionally biased region" description="Polar residues" evidence="1">
    <location>
        <begin position="90"/>
        <end position="100"/>
    </location>
</feature>
<sequence length="131" mass="14251">MVHRRAWGPSHRVPNAGDDAMINTYGPVITIGTNAEVHQLSIGNAPGRRHTGGAGRLADELGYSRCYRWLIRHRQISSAANWANDGDVSSGGQRNGQPSSAARYDGHRRKISMLARAGREAAPSNSIIRRP</sequence>
<dbReference type="PIR" id="JC1369">
    <property type="entry name" value="JC1369"/>
</dbReference>
<evidence type="ECO:0000313" key="2">
    <source>
        <dbReference type="EMBL" id="AAC60425.1"/>
    </source>
</evidence>
<name>Q06181_AGRTU</name>
<reference evidence="2" key="1">
    <citation type="journal article" date="1992" name="Biosci. Biotechnol. Biochem.">
        <title>Isolation and genetic analysis of an Agrobacterium tumefaciens avirulent mutant with a chromosomal mutation produced by transposon mutagenesis.</title>
        <authorList>
            <person name="Kang H.W."/>
            <person name="Wirawan I.G."/>
            <person name="Kojima M."/>
        </authorList>
    </citation>
    <scope>NUCLEOTIDE SEQUENCE</scope>
</reference>
<dbReference type="AlphaFoldDB" id="Q06181"/>
<dbReference type="EMBL" id="S52617">
    <property type="protein sequence ID" value="AAC60425.1"/>
    <property type="molecule type" value="Genomic_DNA"/>
</dbReference>
<organism evidence="2">
    <name type="scientific">Agrobacterium tumefaciens</name>
    <dbReference type="NCBI Taxonomy" id="358"/>
    <lineage>
        <taxon>Bacteria</taxon>
        <taxon>Pseudomonadati</taxon>
        <taxon>Pseudomonadota</taxon>
        <taxon>Alphaproteobacteria</taxon>
        <taxon>Hyphomicrobiales</taxon>
        <taxon>Rhizobiaceae</taxon>
        <taxon>Rhizobium/Agrobacterium group</taxon>
        <taxon>Agrobacterium</taxon>
        <taxon>Agrobacterium tumefaciens complex</taxon>
    </lineage>
</organism>
<evidence type="ECO:0000256" key="1">
    <source>
        <dbReference type="SAM" id="MobiDB-lite"/>
    </source>
</evidence>
<gene>
    <name evidence="2" type="primary">virulence gene</name>
</gene>
<protein>
    <submittedName>
        <fullName evidence="2">Virulence gene protein</fullName>
    </submittedName>
</protein>